<organism evidence="2 3">
    <name type="scientific">Phytophthora oleae</name>
    <dbReference type="NCBI Taxonomy" id="2107226"/>
    <lineage>
        <taxon>Eukaryota</taxon>
        <taxon>Sar</taxon>
        <taxon>Stramenopiles</taxon>
        <taxon>Oomycota</taxon>
        <taxon>Peronosporomycetes</taxon>
        <taxon>Peronosporales</taxon>
        <taxon>Peronosporaceae</taxon>
        <taxon>Phytophthora</taxon>
    </lineage>
</organism>
<dbReference type="Gene3D" id="3.80.10.10">
    <property type="entry name" value="Ribonuclease Inhibitor"/>
    <property type="match status" value="1"/>
</dbReference>
<gene>
    <name evidence="2" type="ORF">V7S43_015165</name>
</gene>
<name>A0ABD3EZ82_9STRA</name>
<feature type="domain" description="WLGC" evidence="1">
    <location>
        <begin position="164"/>
        <end position="230"/>
    </location>
</feature>
<protein>
    <recommendedName>
        <fullName evidence="1">WLGC domain-containing protein</fullName>
    </recommendedName>
</protein>
<comment type="caution">
    <text evidence="2">The sequence shown here is derived from an EMBL/GenBank/DDBJ whole genome shotgun (WGS) entry which is preliminary data.</text>
</comment>
<dbReference type="InterPro" id="IPR058256">
    <property type="entry name" value="WLGC"/>
</dbReference>
<dbReference type="EMBL" id="JBIMZQ010000044">
    <property type="protein sequence ID" value="KAL3659863.1"/>
    <property type="molecule type" value="Genomic_DNA"/>
</dbReference>
<evidence type="ECO:0000259" key="1">
    <source>
        <dbReference type="Pfam" id="PF26605"/>
    </source>
</evidence>
<dbReference type="InterPro" id="IPR032675">
    <property type="entry name" value="LRR_dom_sf"/>
</dbReference>
<accession>A0ABD3EZ82</accession>
<dbReference type="Pfam" id="PF26605">
    <property type="entry name" value="WLGC"/>
    <property type="match status" value="1"/>
</dbReference>
<sequence length="230" mass="25247">MVVLPDDLFGGMSSLTFIHFAAFIPMAKLPSFEGLTNLKSLTLAVFLYLAEVPGFDSLHNFERLVLVSLPSLTALPDLGSVKNFQSFTTFDRGAWCCNGFLNNNCELNDPKCGVHPVWGTPAAICLASENQATEATWTITSKFSFGICGPVLQPDAVQGTPTEETMTVCKDTMYRQCSKPNETEAMCYNVRFMGITCTQTSYAIEMRRRQIAHGVGDACNPEIEAWLGCK</sequence>
<dbReference type="Proteomes" id="UP001632037">
    <property type="component" value="Unassembled WGS sequence"/>
</dbReference>
<reference evidence="2 3" key="1">
    <citation type="submission" date="2024-09" db="EMBL/GenBank/DDBJ databases">
        <title>Genome sequencing and assembly of Phytophthora oleae, isolate VK10A, causative agent of rot of olive drupes.</title>
        <authorList>
            <person name="Conti Taguali S."/>
            <person name="Riolo M."/>
            <person name="La Spada F."/>
            <person name="Cacciola S.O."/>
            <person name="Dionisio G."/>
        </authorList>
    </citation>
    <scope>NUCLEOTIDE SEQUENCE [LARGE SCALE GENOMIC DNA]</scope>
    <source>
        <strain evidence="2 3">VK10A</strain>
    </source>
</reference>
<proteinExistence type="predicted"/>
<dbReference type="SUPFAM" id="SSF52058">
    <property type="entry name" value="L domain-like"/>
    <property type="match status" value="1"/>
</dbReference>
<keyword evidence="3" id="KW-1185">Reference proteome</keyword>
<evidence type="ECO:0000313" key="3">
    <source>
        <dbReference type="Proteomes" id="UP001632037"/>
    </source>
</evidence>
<dbReference type="AlphaFoldDB" id="A0ABD3EZ82"/>
<evidence type="ECO:0000313" key="2">
    <source>
        <dbReference type="EMBL" id="KAL3659863.1"/>
    </source>
</evidence>